<dbReference type="EMBL" id="ALWX01000005">
    <property type="protein sequence ID" value="EKA62500.1"/>
    <property type="molecule type" value="Genomic_DNA"/>
</dbReference>
<dbReference type="STRING" id="1210046.B277_01444"/>
<feature type="compositionally biased region" description="Basic and acidic residues" evidence="1">
    <location>
        <begin position="28"/>
        <end position="38"/>
    </location>
</feature>
<feature type="compositionally biased region" description="Basic and acidic residues" evidence="1">
    <location>
        <begin position="111"/>
        <end position="136"/>
    </location>
</feature>
<evidence type="ECO:0000256" key="1">
    <source>
        <dbReference type="SAM" id="MobiDB-lite"/>
    </source>
</evidence>
<proteinExistence type="predicted"/>
<evidence type="ECO:0000313" key="3">
    <source>
        <dbReference type="Proteomes" id="UP000004474"/>
    </source>
</evidence>
<sequence length="144" mass="15552">MASCAARPWTSAASDAASAGVEPAGEQHPGESGEDVARPGRRQPRRGVVLHVYRAVRGDDERRRPLEQHGRAGQAGEHPRVLERRALDLLAGELGRAPAQPGDQPRALPRVRREEGGRRARPGHEVEAAGVDEHRQVGGQRRPG</sequence>
<dbReference type="AlphaFoldDB" id="K1E0U1"/>
<accession>K1E0U1</accession>
<comment type="caution">
    <text evidence="2">The sequence shown here is derived from an EMBL/GenBank/DDBJ whole genome shotgun (WGS) entry which is preliminary data.</text>
</comment>
<evidence type="ECO:0000313" key="2">
    <source>
        <dbReference type="EMBL" id="EKA62500.1"/>
    </source>
</evidence>
<reference evidence="2 3" key="1">
    <citation type="journal article" date="2012" name="J. Bacteriol.">
        <title>Genome Sequence of Janibacter hoylei MTCC8307, Isolated from the Stratospheric Air.</title>
        <authorList>
            <person name="Pawar S.P."/>
            <person name="Dhotre D.P."/>
            <person name="Shetty S.A."/>
            <person name="Chowdhury S.P."/>
            <person name="Chaudhari B.L."/>
            <person name="Shouche Y.S."/>
        </authorList>
    </citation>
    <scope>NUCLEOTIDE SEQUENCE [LARGE SCALE GENOMIC DNA]</scope>
    <source>
        <strain evidence="2 3">PVAS-1</strain>
    </source>
</reference>
<feature type="region of interest" description="Disordered" evidence="1">
    <location>
        <begin position="1"/>
        <end position="144"/>
    </location>
</feature>
<protein>
    <submittedName>
        <fullName evidence="2">Uncharacterized protein</fullName>
    </submittedName>
</protein>
<feature type="compositionally biased region" description="Basic and acidic residues" evidence="1">
    <location>
        <begin position="56"/>
        <end position="70"/>
    </location>
</feature>
<gene>
    <name evidence="2" type="ORF">B277_01444</name>
</gene>
<feature type="non-terminal residue" evidence="2">
    <location>
        <position position="144"/>
    </location>
</feature>
<name>K1E0U1_9MICO</name>
<feature type="compositionally biased region" description="Basic and acidic residues" evidence="1">
    <location>
        <begin position="77"/>
        <end position="87"/>
    </location>
</feature>
<organism evidence="2 3">
    <name type="scientific">Janibacter hoylei PVAS-1</name>
    <dbReference type="NCBI Taxonomy" id="1210046"/>
    <lineage>
        <taxon>Bacteria</taxon>
        <taxon>Bacillati</taxon>
        <taxon>Actinomycetota</taxon>
        <taxon>Actinomycetes</taxon>
        <taxon>Micrococcales</taxon>
        <taxon>Intrasporangiaceae</taxon>
        <taxon>Janibacter</taxon>
    </lineage>
</organism>
<dbReference type="Proteomes" id="UP000004474">
    <property type="component" value="Unassembled WGS sequence"/>
</dbReference>